<organism evidence="2 3">
    <name type="scientific">Opitutus terrae (strain DSM 11246 / JCM 15787 / PB90-1)</name>
    <dbReference type="NCBI Taxonomy" id="452637"/>
    <lineage>
        <taxon>Bacteria</taxon>
        <taxon>Pseudomonadati</taxon>
        <taxon>Verrucomicrobiota</taxon>
        <taxon>Opitutia</taxon>
        <taxon>Opitutales</taxon>
        <taxon>Opitutaceae</taxon>
        <taxon>Opitutus</taxon>
    </lineage>
</organism>
<dbReference type="EMBL" id="CP001032">
    <property type="protein sequence ID" value="ACB74598.1"/>
    <property type="molecule type" value="Genomic_DNA"/>
</dbReference>
<keyword evidence="1" id="KW-1133">Transmembrane helix</keyword>
<feature type="transmembrane region" description="Helical" evidence="1">
    <location>
        <begin position="83"/>
        <end position="104"/>
    </location>
</feature>
<keyword evidence="1" id="KW-0472">Membrane</keyword>
<sequence>MPIQVLPILKALAPLLAEAGGMVAGLRSSGRAANIEVRTDKLEREMLRAGEVLSGLAQQLQAVAQELRVQAELVEAAQKRARVMLILSVVALAASGAALAVALVR</sequence>
<proteinExistence type="predicted"/>
<reference evidence="2 3" key="1">
    <citation type="journal article" date="2011" name="J. Bacteriol.">
        <title>Genome sequence of the verrucomicrobium Opitutus terrae PB90-1, an abundant inhabitant of rice paddy soil ecosystems.</title>
        <authorList>
            <person name="van Passel M.W."/>
            <person name="Kant R."/>
            <person name="Palva A."/>
            <person name="Copeland A."/>
            <person name="Lucas S."/>
            <person name="Lapidus A."/>
            <person name="Glavina del Rio T."/>
            <person name="Pitluck S."/>
            <person name="Goltsman E."/>
            <person name="Clum A."/>
            <person name="Sun H."/>
            <person name="Schmutz J."/>
            <person name="Larimer F.W."/>
            <person name="Land M.L."/>
            <person name="Hauser L."/>
            <person name="Kyrpides N."/>
            <person name="Mikhailova N."/>
            <person name="Richardson P.P."/>
            <person name="Janssen P.H."/>
            <person name="de Vos W.M."/>
            <person name="Smidt H."/>
        </authorList>
    </citation>
    <scope>NUCLEOTIDE SEQUENCE [LARGE SCALE GENOMIC DNA]</scope>
    <source>
        <strain evidence="3">DSM 11246 / JCM 15787 / PB90-1</strain>
    </source>
</reference>
<dbReference type="HOGENOM" id="CLU_2233772_0_0_0"/>
<gene>
    <name evidence="2" type="ordered locus">Oter_1313</name>
</gene>
<evidence type="ECO:0000313" key="3">
    <source>
        <dbReference type="Proteomes" id="UP000007013"/>
    </source>
</evidence>
<evidence type="ECO:0000313" key="2">
    <source>
        <dbReference type="EMBL" id="ACB74598.1"/>
    </source>
</evidence>
<protein>
    <submittedName>
        <fullName evidence="2">Uncharacterized protein</fullName>
    </submittedName>
</protein>
<keyword evidence="3" id="KW-1185">Reference proteome</keyword>
<accession>B1ZRB1</accession>
<evidence type="ECO:0000256" key="1">
    <source>
        <dbReference type="SAM" id="Phobius"/>
    </source>
</evidence>
<dbReference type="AlphaFoldDB" id="B1ZRB1"/>
<name>B1ZRB1_OPITP</name>
<dbReference type="RefSeq" id="WP_012374136.1">
    <property type="nucleotide sequence ID" value="NC_010571.1"/>
</dbReference>
<dbReference type="Proteomes" id="UP000007013">
    <property type="component" value="Chromosome"/>
</dbReference>
<keyword evidence="1" id="KW-0812">Transmembrane</keyword>
<dbReference type="KEGG" id="ote:Oter_1313"/>